<dbReference type="PANTHER" id="PTHR12928:SF0">
    <property type="entry name" value="FSHD REGION GENE 1"/>
    <property type="match status" value="1"/>
</dbReference>
<dbReference type="InterPro" id="IPR010414">
    <property type="entry name" value="FRG1"/>
</dbReference>
<dbReference type="AlphaFoldDB" id="A0A8C0ALM7"/>
<keyword evidence="5" id="KW-1185">Reference proteome</keyword>
<dbReference type="SUPFAM" id="SSF50405">
    <property type="entry name" value="Actin-crosslinking proteins"/>
    <property type="match status" value="1"/>
</dbReference>
<sequence length="155" mass="16517">MDFLLGVQMQLDLESSEPIFQDGKMALLASNGCFIRCNEAGDIEAKSKMALLASNGCFIRCNEAGDIEAKSEMAGEEEMVKIRSCAKRETKKKDDIPEEDKGNVSVKSAAAAAAKSLQSCLTLCDPIDGSPPGSPVPGILQARTLEWVAISFSNA</sequence>
<dbReference type="GO" id="GO:0055120">
    <property type="term" value="C:striated muscle dense body"/>
    <property type="evidence" value="ECO:0007669"/>
    <property type="project" value="TreeGrafter"/>
</dbReference>
<dbReference type="InterPro" id="IPR008999">
    <property type="entry name" value="Actin-crosslinking"/>
</dbReference>
<protein>
    <submittedName>
        <fullName evidence="4">Uncharacterized protein</fullName>
    </submittedName>
</protein>
<organism evidence="4 5">
    <name type="scientific">Bos mutus grunniens</name>
    <name type="common">Wild yak</name>
    <name type="synonym">Bos grunniens</name>
    <dbReference type="NCBI Taxonomy" id="30521"/>
    <lineage>
        <taxon>Eukaryota</taxon>
        <taxon>Metazoa</taxon>
        <taxon>Chordata</taxon>
        <taxon>Craniata</taxon>
        <taxon>Vertebrata</taxon>
        <taxon>Euteleostomi</taxon>
        <taxon>Mammalia</taxon>
        <taxon>Eutheria</taxon>
        <taxon>Laurasiatheria</taxon>
        <taxon>Artiodactyla</taxon>
        <taxon>Ruminantia</taxon>
        <taxon>Pecora</taxon>
        <taxon>Bovidae</taxon>
        <taxon>Bovinae</taxon>
        <taxon>Bos</taxon>
    </lineage>
</organism>
<reference evidence="4" key="3">
    <citation type="submission" date="2025-09" db="UniProtKB">
        <authorList>
            <consortium name="Ensembl"/>
        </authorList>
    </citation>
    <scope>IDENTIFICATION</scope>
</reference>
<dbReference type="Pfam" id="PF06229">
    <property type="entry name" value="FRG1"/>
    <property type="match status" value="1"/>
</dbReference>
<evidence type="ECO:0000313" key="5">
    <source>
        <dbReference type="Proteomes" id="UP000694520"/>
    </source>
</evidence>
<dbReference type="Ensembl" id="ENSBGRT00000047708.1">
    <property type="protein sequence ID" value="ENSBGRP00000041138.1"/>
    <property type="gene ID" value="ENSBGRG00000025810.1"/>
</dbReference>
<evidence type="ECO:0000256" key="1">
    <source>
        <dbReference type="ARBA" id="ARBA00004604"/>
    </source>
</evidence>
<evidence type="ECO:0000256" key="2">
    <source>
        <dbReference type="ARBA" id="ARBA00010878"/>
    </source>
</evidence>
<keyword evidence="3" id="KW-0539">Nucleus</keyword>
<dbReference type="GeneTree" id="ENSGT00390000004552"/>
<reference evidence="4" key="2">
    <citation type="submission" date="2025-08" db="UniProtKB">
        <authorList>
            <consortium name="Ensembl"/>
        </authorList>
    </citation>
    <scope>IDENTIFICATION</scope>
</reference>
<dbReference type="GO" id="GO:0051015">
    <property type="term" value="F:actin filament binding"/>
    <property type="evidence" value="ECO:0007669"/>
    <property type="project" value="TreeGrafter"/>
</dbReference>
<dbReference type="Gene3D" id="2.80.10.50">
    <property type="match status" value="2"/>
</dbReference>
<name>A0A8C0ALM7_BOSMU</name>
<dbReference type="Proteomes" id="UP000694520">
    <property type="component" value="Chromosome 26"/>
</dbReference>
<comment type="subcellular location">
    <subcellularLocation>
        <location evidence="1">Nucleus</location>
        <location evidence="1">Nucleolus</location>
    </subcellularLocation>
</comment>
<dbReference type="PANTHER" id="PTHR12928">
    <property type="entry name" value="FRG1 PROTEIN"/>
    <property type="match status" value="1"/>
</dbReference>
<comment type="similarity">
    <text evidence="2">Belongs to the FRG1 family.</text>
</comment>
<reference evidence="4" key="1">
    <citation type="submission" date="2019-05" db="EMBL/GenBank/DDBJ databases">
        <authorList>
            <person name="Zhang S."/>
            <person name="Liu J."/>
        </authorList>
    </citation>
    <scope>NUCLEOTIDE SEQUENCE [LARGE SCALE GENOMIC DNA]</scope>
</reference>
<accession>A0A8C0ALM7</accession>
<dbReference type="GO" id="GO:0005730">
    <property type="term" value="C:nucleolus"/>
    <property type="evidence" value="ECO:0007669"/>
    <property type="project" value="UniProtKB-SubCell"/>
</dbReference>
<dbReference type="GO" id="GO:0071013">
    <property type="term" value="C:catalytic step 2 spliceosome"/>
    <property type="evidence" value="ECO:0007669"/>
    <property type="project" value="TreeGrafter"/>
</dbReference>
<evidence type="ECO:0000313" key="4">
    <source>
        <dbReference type="Ensembl" id="ENSBGRP00000041138.1"/>
    </source>
</evidence>
<evidence type="ECO:0000256" key="3">
    <source>
        <dbReference type="ARBA" id="ARBA00023242"/>
    </source>
</evidence>
<proteinExistence type="inferred from homology"/>